<sequence>MRTALVRRDISRVYQLLRRLGITQKRIAARTGQSQSEVSEITKGRQVMAYDVLARIGDGLGIPRGYMGMGYSPGVAAVGPSGGREDEDVQRRRFLAAAASAVVGATLDFGWGQLGPLRDVASPTPVPGRLGLEDVRRIEAATGALKALDYQQGGGSVRDAAIAHVSWCRRLLSADCTDAVRERLLSAVAGAHRFAGWTSFDVGLADAARYHYVQAVELAKQAEDHGLMCSVLYAAARIELHNGAVNDALKLFQLGEIPAADAADAHAGAVLAANQAWAYGRLNRPDLANTAMARARRDFARAQEYGEPERPSWASFFTAADLAASEGMMHLEMRDGDPFRAIPLFEHSIGLRTGLTARSQTFERIALATGYLRAGDHRLGVPAAVAAVASAEQLQSRRVLDRLTPLRLEAARRRDPDCQQLVHEITAVQSQYAA</sequence>
<dbReference type="AlphaFoldDB" id="A0A7W7CAM7"/>
<dbReference type="RefSeq" id="WP_185003569.1">
    <property type="nucleotide sequence ID" value="NZ_BAAAUI010000023.1"/>
</dbReference>
<dbReference type="Gene3D" id="1.10.260.40">
    <property type="entry name" value="lambda repressor-like DNA-binding domains"/>
    <property type="match status" value="1"/>
</dbReference>
<evidence type="ECO:0000313" key="2">
    <source>
        <dbReference type="EMBL" id="MBB4677650.1"/>
    </source>
</evidence>
<dbReference type="GO" id="GO:0003677">
    <property type="term" value="F:DNA binding"/>
    <property type="evidence" value="ECO:0007669"/>
    <property type="project" value="InterPro"/>
</dbReference>
<comment type="caution">
    <text evidence="2">The sequence shown here is derived from an EMBL/GenBank/DDBJ whole genome shotgun (WGS) entry which is preliminary data.</text>
</comment>
<keyword evidence="3" id="KW-1185">Reference proteome</keyword>
<organism evidence="2 3">
    <name type="scientific">Crossiella cryophila</name>
    <dbReference type="NCBI Taxonomy" id="43355"/>
    <lineage>
        <taxon>Bacteria</taxon>
        <taxon>Bacillati</taxon>
        <taxon>Actinomycetota</taxon>
        <taxon>Actinomycetes</taxon>
        <taxon>Pseudonocardiales</taxon>
        <taxon>Pseudonocardiaceae</taxon>
        <taxon>Crossiella</taxon>
    </lineage>
</organism>
<evidence type="ECO:0000313" key="3">
    <source>
        <dbReference type="Proteomes" id="UP000533598"/>
    </source>
</evidence>
<name>A0A7W7CAM7_9PSEU</name>
<dbReference type="Proteomes" id="UP000533598">
    <property type="component" value="Unassembled WGS sequence"/>
</dbReference>
<dbReference type="PROSITE" id="PS50943">
    <property type="entry name" value="HTH_CROC1"/>
    <property type="match status" value="1"/>
</dbReference>
<accession>A0A7W7CAM7</accession>
<dbReference type="EMBL" id="JACHMH010000001">
    <property type="protein sequence ID" value="MBB4677650.1"/>
    <property type="molecule type" value="Genomic_DNA"/>
</dbReference>
<dbReference type="SMART" id="SM00530">
    <property type="entry name" value="HTH_XRE"/>
    <property type="match status" value="1"/>
</dbReference>
<dbReference type="SUPFAM" id="SSF47413">
    <property type="entry name" value="lambda repressor-like DNA-binding domains"/>
    <property type="match status" value="1"/>
</dbReference>
<evidence type="ECO:0000259" key="1">
    <source>
        <dbReference type="PROSITE" id="PS50943"/>
    </source>
</evidence>
<reference evidence="2 3" key="1">
    <citation type="submission" date="2020-08" db="EMBL/GenBank/DDBJ databases">
        <title>Sequencing the genomes of 1000 actinobacteria strains.</title>
        <authorList>
            <person name="Klenk H.-P."/>
        </authorList>
    </citation>
    <scope>NUCLEOTIDE SEQUENCE [LARGE SCALE GENOMIC DNA]</scope>
    <source>
        <strain evidence="2 3">DSM 44230</strain>
    </source>
</reference>
<gene>
    <name evidence="2" type="ORF">HNR67_003768</name>
</gene>
<proteinExistence type="predicted"/>
<feature type="domain" description="HTH cro/C1-type" evidence="1">
    <location>
        <begin position="13"/>
        <end position="67"/>
    </location>
</feature>
<dbReference type="InterPro" id="IPR011990">
    <property type="entry name" value="TPR-like_helical_dom_sf"/>
</dbReference>
<dbReference type="CDD" id="cd00093">
    <property type="entry name" value="HTH_XRE"/>
    <property type="match status" value="1"/>
</dbReference>
<protein>
    <submittedName>
        <fullName evidence="2">Transcriptional regulator with XRE-family HTH domain</fullName>
    </submittedName>
</protein>
<dbReference type="SUPFAM" id="SSF48452">
    <property type="entry name" value="TPR-like"/>
    <property type="match status" value="1"/>
</dbReference>
<dbReference type="InterPro" id="IPR001387">
    <property type="entry name" value="Cro/C1-type_HTH"/>
</dbReference>
<dbReference type="Pfam" id="PF01381">
    <property type="entry name" value="HTH_3"/>
    <property type="match status" value="1"/>
</dbReference>
<dbReference type="InterPro" id="IPR010982">
    <property type="entry name" value="Lambda_DNA-bd_dom_sf"/>
</dbReference>